<sequence length="56" mass="6927">MYSNLDGLFIVDEIIANKKMNDIYWKNDIKDREYAKHLRFKTILRQLKVYLENYIE</sequence>
<reference evidence="1 2" key="2">
    <citation type="submission" date="2024-03" db="EMBL/GenBank/DDBJ databases">
        <title>The Genome Sequence of Enterococcus sp. DIV1094.</title>
        <authorList>
            <consortium name="The Broad Institute Genomics Platform"/>
            <consortium name="The Broad Institute Microbial Omics Core"/>
            <consortium name="The Broad Institute Genomic Center for Infectious Diseases"/>
            <person name="Earl A."/>
            <person name="Manson A."/>
            <person name="Gilmore M."/>
            <person name="Schwartman J."/>
            <person name="Shea T."/>
            <person name="Abouelleil A."/>
            <person name="Cao P."/>
            <person name="Chapman S."/>
            <person name="Cusick C."/>
            <person name="Young S."/>
            <person name="Neafsey D."/>
            <person name="Nusbaum C."/>
            <person name="Birren B."/>
        </authorList>
    </citation>
    <scope>NUCLEOTIDE SEQUENCE [LARGE SCALE GENOMIC DNA]</scope>
    <source>
        <strain evidence="1 2">DIV1094</strain>
    </source>
</reference>
<keyword evidence="2" id="KW-1185">Reference proteome</keyword>
<name>A0ABZ2T1N7_9ENTE</name>
<dbReference type="RefSeq" id="WP_206859609.1">
    <property type="nucleotide sequence ID" value="NZ_CP147250.1"/>
</dbReference>
<protein>
    <submittedName>
        <fullName evidence="1">Uncharacterized protein</fullName>
    </submittedName>
</protein>
<reference evidence="1 2" key="1">
    <citation type="submission" date="2021-03" db="EMBL/GenBank/DDBJ databases">
        <authorList>
            <person name="Gilmore M.S."/>
            <person name="Schwartzman J."/>
            <person name="Van Tyne D."/>
            <person name="Martin M."/>
            <person name="Earl A.M."/>
            <person name="Manson A.L."/>
            <person name="Straub T."/>
            <person name="Salamzade R."/>
            <person name="Saavedra J."/>
            <person name="Lebreton F."/>
            <person name="Prichula J."/>
            <person name="Schaufler K."/>
            <person name="Gaca A."/>
            <person name="Sgardioli B."/>
            <person name="Wagenaar J."/>
            <person name="Strong T."/>
        </authorList>
    </citation>
    <scope>NUCLEOTIDE SEQUENCE [LARGE SCALE GENOMIC DNA]</scope>
    <source>
        <strain evidence="1 2">DIV1094</strain>
    </source>
</reference>
<evidence type="ECO:0000313" key="2">
    <source>
        <dbReference type="Proteomes" id="UP000664360"/>
    </source>
</evidence>
<dbReference type="EMBL" id="CP147250">
    <property type="protein sequence ID" value="WYJ80616.1"/>
    <property type="molecule type" value="Genomic_DNA"/>
</dbReference>
<organism evidence="1 2">
    <name type="scientific">Candidatus Enterococcus mangumiae</name>
    <dbReference type="NCBI Taxonomy" id="2230878"/>
    <lineage>
        <taxon>Bacteria</taxon>
        <taxon>Bacillati</taxon>
        <taxon>Bacillota</taxon>
        <taxon>Bacilli</taxon>
        <taxon>Lactobacillales</taxon>
        <taxon>Enterococcaceae</taxon>
        <taxon>Enterococcus</taxon>
    </lineage>
</organism>
<evidence type="ECO:0000313" key="1">
    <source>
        <dbReference type="EMBL" id="WYJ80616.1"/>
    </source>
</evidence>
<dbReference type="Proteomes" id="UP000664360">
    <property type="component" value="Chromosome"/>
</dbReference>
<gene>
    <name evidence="1" type="ORF">DOK79_002181</name>
</gene>
<accession>A0ABZ2T1N7</accession>
<proteinExistence type="predicted"/>